<dbReference type="InterPro" id="IPR055170">
    <property type="entry name" value="GFO_IDH_MocA-like_dom"/>
</dbReference>
<dbReference type="RefSeq" id="WP_267614103.1">
    <property type="nucleotide sequence ID" value="NZ_JAOVZQ010000001.1"/>
</dbReference>
<organism evidence="5 6">
    <name type="scientific">Hoeflea ulvae</name>
    <dbReference type="NCBI Taxonomy" id="2983764"/>
    <lineage>
        <taxon>Bacteria</taxon>
        <taxon>Pseudomonadati</taxon>
        <taxon>Pseudomonadota</taxon>
        <taxon>Alphaproteobacteria</taxon>
        <taxon>Hyphomicrobiales</taxon>
        <taxon>Rhizobiaceae</taxon>
        <taxon>Hoeflea</taxon>
    </lineage>
</organism>
<evidence type="ECO:0000313" key="5">
    <source>
        <dbReference type="EMBL" id="MCY0096267.1"/>
    </source>
</evidence>
<keyword evidence="6" id="KW-1185">Reference proteome</keyword>
<keyword evidence="2" id="KW-0560">Oxidoreductase</keyword>
<comment type="similarity">
    <text evidence="1">Belongs to the Gfo/Idh/MocA family.</text>
</comment>
<protein>
    <submittedName>
        <fullName evidence="5">Gfo/Idh/MocA family oxidoreductase</fullName>
    </submittedName>
</protein>
<dbReference type="SUPFAM" id="SSF51735">
    <property type="entry name" value="NAD(P)-binding Rossmann-fold domains"/>
    <property type="match status" value="1"/>
</dbReference>
<dbReference type="EMBL" id="JAOVZQ010000001">
    <property type="protein sequence ID" value="MCY0096267.1"/>
    <property type="molecule type" value="Genomic_DNA"/>
</dbReference>
<dbReference type="SUPFAM" id="SSF55347">
    <property type="entry name" value="Glyceraldehyde-3-phosphate dehydrogenase-like, C-terminal domain"/>
    <property type="match status" value="1"/>
</dbReference>
<evidence type="ECO:0000256" key="1">
    <source>
        <dbReference type="ARBA" id="ARBA00010928"/>
    </source>
</evidence>
<sequence length="352" mass="37842">MTQPKIIRWGIAGTGAIAQQFAGDIGLAASVCLTAVCARDPAKAKAFASRHTGVADFGSLAAMIEAQAVDAVYIATSNMAHAGMALECIEARVPVLIEKPMTANLDDALKIRSAARDSGSFVMEAMWSRYLPAVRAARAALADGIIGTVRRLEADIAWIQSYDPHSRFFDKAKGGGALYDIGIYPISLTRYFLGDPLGAEGYWHSAASGVDRAANLRMQFDTGVAEISCSFDRDGSNRMIIEGDRGVLVLGPLFIRPDGFAVYPSRRLADLAQPGGNGFSARLRRKLFAHLPLPGTERHDHRFDGTGLQFEIEAASDAIRQGLREEPDNSLDDTIAALRIIDEILARPPTPG</sequence>
<dbReference type="InterPro" id="IPR000683">
    <property type="entry name" value="Gfo/Idh/MocA-like_OxRdtase_N"/>
</dbReference>
<name>A0ABT3YKC5_9HYPH</name>
<dbReference type="InterPro" id="IPR050984">
    <property type="entry name" value="Gfo/Idh/MocA_domain"/>
</dbReference>
<evidence type="ECO:0000259" key="4">
    <source>
        <dbReference type="Pfam" id="PF22725"/>
    </source>
</evidence>
<reference evidence="5" key="1">
    <citation type="submission" date="2022-10" db="EMBL/GenBank/DDBJ databases">
        <title>Hoeflea sp. J2-29, isolated from marine algae.</title>
        <authorList>
            <person name="Kristyanto S."/>
            <person name="Kim J.M."/>
            <person name="Jeon C.O."/>
        </authorList>
    </citation>
    <scope>NUCLEOTIDE SEQUENCE</scope>
    <source>
        <strain evidence="5">J2-29</strain>
    </source>
</reference>
<feature type="domain" description="Gfo/Idh/MocA-like oxidoreductase N-terminal" evidence="3">
    <location>
        <begin position="7"/>
        <end position="123"/>
    </location>
</feature>
<dbReference type="Gene3D" id="3.40.50.720">
    <property type="entry name" value="NAD(P)-binding Rossmann-like Domain"/>
    <property type="match status" value="1"/>
</dbReference>
<dbReference type="Proteomes" id="UP001081283">
    <property type="component" value="Unassembled WGS sequence"/>
</dbReference>
<evidence type="ECO:0000256" key="2">
    <source>
        <dbReference type="ARBA" id="ARBA00023002"/>
    </source>
</evidence>
<feature type="domain" description="GFO/IDH/MocA-like oxidoreductase" evidence="4">
    <location>
        <begin position="134"/>
        <end position="248"/>
    </location>
</feature>
<evidence type="ECO:0000259" key="3">
    <source>
        <dbReference type="Pfam" id="PF01408"/>
    </source>
</evidence>
<dbReference type="Pfam" id="PF01408">
    <property type="entry name" value="GFO_IDH_MocA"/>
    <property type="match status" value="1"/>
</dbReference>
<dbReference type="PANTHER" id="PTHR22604">
    <property type="entry name" value="OXIDOREDUCTASES"/>
    <property type="match status" value="1"/>
</dbReference>
<dbReference type="Pfam" id="PF22725">
    <property type="entry name" value="GFO_IDH_MocA_C3"/>
    <property type="match status" value="1"/>
</dbReference>
<accession>A0ABT3YKC5</accession>
<dbReference type="InterPro" id="IPR036291">
    <property type="entry name" value="NAD(P)-bd_dom_sf"/>
</dbReference>
<dbReference type="Gene3D" id="3.30.360.10">
    <property type="entry name" value="Dihydrodipicolinate Reductase, domain 2"/>
    <property type="match status" value="1"/>
</dbReference>
<gene>
    <name evidence="5" type="ORF">OEG82_19945</name>
</gene>
<evidence type="ECO:0000313" key="6">
    <source>
        <dbReference type="Proteomes" id="UP001081283"/>
    </source>
</evidence>
<dbReference type="PANTHER" id="PTHR22604:SF105">
    <property type="entry name" value="TRANS-1,2-DIHYDROBENZENE-1,2-DIOL DEHYDROGENASE"/>
    <property type="match status" value="1"/>
</dbReference>
<comment type="caution">
    <text evidence="5">The sequence shown here is derived from an EMBL/GenBank/DDBJ whole genome shotgun (WGS) entry which is preliminary data.</text>
</comment>
<proteinExistence type="inferred from homology"/>